<accession>A0A2R6C005</accession>
<comment type="caution">
    <text evidence="1">The sequence shown here is derived from an EMBL/GenBank/DDBJ whole genome shotgun (WGS) entry which is preliminary data.</text>
</comment>
<evidence type="ECO:0000313" key="2">
    <source>
        <dbReference type="Proteomes" id="UP000242015"/>
    </source>
</evidence>
<dbReference type="Proteomes" id="UP000242015">
    <property type="component" value="Unassembled WGS sequence"/>
</dbReference>
<dbReference type="AlphaFoldDB" id="A0A2R6C005"/>
<reference evidence="1 2" key="1">
    <citation type="submission" date="2017-04" db="EMBL/GenBank/DDBJ databases">
        <title>Novel microbial lineages endemic to geothermal iron-oxide mats fill important gaps in the evolutionary history of Archaea.</title>
        <authorList>
            <person name="Jay Z.J."/>
            <person name="Beam J.P."/>
            <person name="Dlakic M."/>
            <person name="Rusch D.B."/>
            <person name="Kozubal M.A."/>
            <person name="Inskeep W.P."/>
        </authorList>
    </citation>
    <scope>NUCLEOTIDE SEQUENCE [LARGE SCALE GENOMIC DNA]</scope>
    <source>
        <strain evidence="1">BE_D</strain>
    </source>
</reference>
<proteinExistence type="predicted"/>
<organism evidence="1 2">
    <name type="scientific">Candidatus Marsarchaeota G2 archaeon BE_D</name>
    <dbReference type="NCBI Taxonomy" id="1978158"/>
    <lineage>
        <taxon>Archaea</taxon>
        <taxon>Candidatus Marsarchaeota</taxon>
        <taxon>Candidatus Marsarchaeota group 2</taxon>
    </lineage>
</organism>
<protein>
    <submittedName>
        <fullName evidence="1">Uncharacterized protein</fullName>
    </submittedName>
</protein>
<dbReference type="EMBL" id="NEXF01000715">
    <property type="protein sequence ID" value="PSO04221.1"/>
    <property type="molecule type" value="Genomic_DNA"/>
</dbReference>
<gene>
    <name evidence="1" type="ORF">B9Q04_19550</name>
</gene>
<feature type="non-terminal residue" evidence="1">
    <location>
        <position position="197"/>
    </location>
</feature>
<sequence length="197" mass="23159">MQLNVRINRDAEVLSYDFKEIFEGFEKVEAVRRIFGDKTDEVLSRTKVVLFPRKGYLAVDDENGYILVSKPYLKTADERYIYLDVIHELVHVRQFLEGKNLFDERYSYVDRPTEVEAYRLTVEEARRIGMDDKQIAEYLYVEWITQEEYQRLLHTLGVNMDGVSKSSGTRRRGGWLRQSSHRLAAFNVDLAAIQHAE</sequence>
<name>A0A2R6C005_9ARCH</name>
<evidence type="ECO:0000313" key="1">
    <source>
        <dbReference type="EMBL" id="PSO04221.1"/>
    </source>
</evidence>